<accession>W1Y5I8</accession>
<dbReference type="EMBL" id="AZMM01008016">
    <property type="protein sequence ID" value="ETJ37787.1"/>
    <property type="molecule type" value="Genomic_DNA"/>
</dbReference>
<sequence length="39" mass="4491">TVTERTDVTSIELKVLNIFISMITPYVKDGIFKKYSIKV</sequence>
<protein>
    <submittedName>
        <fullName evidence="1">Uncharacterized protein</fullName>
    </submittedName>
</protein>
<evidence type="ECO:0000313" key="1">
    <source>
        <dbReference type="EMBL" id="ETJ37787.1"/>
    </source>
</evidence>
<reference evidence="1" key="1">
    <citation type="submission" date="2013-12" db="EMBL/GenBank/DDBJ databases">
        <title>A Varibaculum cambriense genome reconstructed from a premature infant gut community with otherwise low bacterial novelty that shifts toward anaerobic metabolism during the third week of life.</title>
        <authorList>
            <person name="Brown C.T."/>
            <person name="Sharon I."/>
            <person name="Thomas B.C."/>
            <person name="Castelle C.J."/>
            <person name="Morowitz M.J."/>
            <person name="Banfield J.F."/>
        </authorList>
    </citation>
    <scope>NUCLEOTIDE SEQUENCE</scope>
</reference>
<name>W1Y5I8_9ZZZZ</name>
<comment type="caution">
    <text evidence="1">The sequence shown here is derived from an EMBL/GenBank/DDBJ whole genome shotgun (WGS) entry which is preliminary data.</text>
</comment>
<organism evidence="1">
    <name type="scientific">human gut metagenome</name>
    <dbReference type="NCBI Taxonomy" id="408170"/>
    <lineage>
        <taxon>unclassified sequences</taxon>
        <taxon>metagenomes</taxon>
        <taxon>organismal metagenomes</taxon>
    </lineage>
</organism>
<gene>
    <name evidence="1" type="ORF">Q604_UNBC08016G0001</name>
</gene>
<feature type="non-terminal residue" evidence="1">
    <location>
        <position position="1"/>
    </location>
</feature>
<proteinExistence type="predicted"/>
<dbReference type="AlphaFoldDB" id="W1Y5I8"/>